<evidence type="ECO:0000313" key="4">
    <source>
        <dbReference type="Proteomes" id="UP000515908"/>
    </source>
</evidence>
<evidence type="ECO:0000256" key="1">
    <source>
        <dbReference type="SAM" id="MobiDB-lite"/>
    </source>
</evidence>
<keyword evidence="4" id="KW-1185">Reference proteome</keyword>
<feature type="region of interest" description="Disordered" evidence="1">
    <location>
        <begin position="64"/>
        <end position="134"/>
    </location>
</feature>
<name>A0A7G2C620_9TRYP</name>
<gene>
    <name evidence="3" type="ORF">ADEAN_000204200</name>
</gene>
<feature type="transmembrane region" description="Helical" evidence="2">
    <location>
        <begin position="16"/>
        <end position="34"/>
    </location>
</feature>
<proteinExistence type="predicted"/>
<dbReference type="VEuPathDB" id="TriTrypDB:ADEAN_000204200"/>
<protein>
    <submittedName>
        <fullName evidence="3">Uncharacterized protein</fullName>
    </submittedName>
</protein>
<keyword evidence="2" id="KW-1133">Transmembrane helix</keyword>
<feature type="transmembrane region" description="Helical" evidence="2">
    <location>
        <begin position="273"/>
        <end position="291"/>
    </location>
</feature>
<dbReference type="Proteomes" id="UP000515908">
    <property type="component" value="Chromosome 03"/>
</dbReference>
<reference evidence="3 4" key="1">
    <citation type="submission" date="2020-08" db="EMBL/GenBank/DDBJ databases">
        <authorList>
            <person name="Newling K."/>
            <person name="Davey J."/>
            <person name="Forrester S."/>
        </authorList>
    </citation>
    <scope>NUCLEOTIDE SEQUENCE [LARGE SCALE GENOMIC DNA]</scope>
    <source>
        <strain evidence="4">Crithidia deanei Carvalho (ATCC PRA-265)</strain>
    </source>
</reference>
<keyword evidence="2" id="KW-0812">Transmembrane</keyword>
<accession>A0A7G2C620</accession>
<evidence type="ECO:0000313" key="3">
    <source>
        <dbReference type="EMBL" id="CAD2214591.1"/>
    </source>
</evidence>
<feature type="compositionally biased region" description="Polar residues" evidence="1">
    <location>
        <begin position="67"/>
        <end position="84"/>
    </location>
</feature>
<dbReference type="AlphaFoldDB" id="A0A7G2C620"/>
<sequence length="443" mass="50914">MFSQEVLRIIFLNEKAALWAIVYGPLLALLYLYVLSPRLTRCSHCANLKKFVQYVSQRVEHLRQERQTAVPQTPTRLSTASSHFRTPPSPGSTERKRRTVSPPRRSVSFLETREMDDSEEDTSLPINSPNRLHNKGDDFTVIGQSMKLASPQKGLPLPQELQKKEGKPAWWKRSKKEKENAFLTDALDEGHIVFIPHVVNQSKTVMAYNNHFERILHQYKRRQLYKRQSHEETRRQLDALFATESFQDWFEQNRDEIYKEIDIRQREMTLRRVTTLLVLWLLCAAIPFFSFTAEGATWTGVTALLDPAAYPQNTNWKSATLVDHISRALLHVQQHATTVYKELEKKDAPVATTAHHTAALLCYQGRELLLLAATVSLFVFAFMPRQESFTAATALAALLYLLLEITLTNHEVTLQLGAGFIGVMVMIMISMVKSMQRNRRSDF</sequence>
<feature type="transmembrane region" description="Helical" evidence="2">
    <location>
        <begin position="363"/>
        <end position="382"/>
    </location>
</feature>
<feature type="transmembrane region" description="Helical" evidence="2">
    <location>
        <begin position="389"/>
        <end position="407"/>
    </location>
</feature>
<dbReference type="EMBL" id="LR877147">
    <property type="protein sequence ID" value="CAD2214591.1"/>
    <property type="molecule type" value="Genomic_DNA"/>
</dbReference>
<organism evidence="3 4">
    <name type="scientific">Angomonas deanei</name>
    <dbReference type="NCBI Taxonomy" id="59799"/>
    <lineage>
        <taxon>Eukaryota</taxon>
        <taxon>Discoba</taxon>
        <taxon>Euglenozoa</taxon>
        <taxon>Kinetoplastea</taxon>
        <taxon>Metakinetoplastina</taxon>
        <taxon>Trypanosomatida</taxon>
        <taxon>Trypanosomatidae</taxon>
        <taxon>Strigomonadinae</taxon>
        <taxon>Angomonas</taxon>
    </lineage>
</organism>
<feature type="transmembrane region" description="Helical" evidence="2">
    <location>
        <begin position="413"/>
        <end position="432"/>
    </location>
</feature>
<keyword evidence="2" id="KW-0472">Membrane</keyword>
<evidence type="ECO:0000256" key="2">
    <source>
        <dbReference type="SAM" id="Phobius"/>
    </source>
</evidence>